<keyword evidence="1" id="KW-0812">Transmembrane</keyword>
<feature type="transmembrane region" description="Helical" evidence="1">
    <location>
        <begin position="44"/>
        <end position="63"/>
    </location>
</feature>
<sequence>MGAKKGILWTLHLVVALIFQLRGFVIAGWGFFGLAVCLPDRWELWTVGFLVLLGLETAAYMLLNGGALDPKRLAGAGANFSK</sequence>
<dbReference type="Proteomes" id="UP000639010">
    <property type="component" value="Unassembled WGS sequence"/>
</dbReference>
<feature type="transmembrane region" description="Helical" evidence="1">
    <location>
        <begin position="7"/>
        <end position="32"/>
    </location>
</feature>
<accession>A0ABR9H8G7</accession>
<reference evidence="2 3" key="1">
    <citation type="submission" date="2020-10" db="EMBL/GenBank/DDBJ databases">
        <title>Genomic Encyclopedia of Type Strains, Phase IV (KMG-IV): sequencing the most valuable type-strain genomes for metagenomic binning, comparative biology and taxonomic classification.</title>
        <authorList>
            <person name="Goeker M."/>
        </authorList>
    </citation>
    <scope>NUCLEOTIDE SEQUENCE [LARGE SCALE GENOMIC DNA]</scope>
    <source>
        <strain evidence="2 3">DSM 4194</strain>
    </source>
</reference>
<dbReference type="RefSeq" id="WP_192624843.1">
    <property type="nucleotide sequence ID" value="NZ_JADBGG010000041.1"/>
</dbReference>
<name>A0ABR9H8G7_9BACT</name>
<gene>
    <name evidence="2" type="ORF">H4684_003705</name>
</gene>
<evidence type="ECO:0000256" key="1">
    <source>
        <dbReference type="SAM" id="Phobius"/>
    </source>
</evidence>
<keyword evidence="1" id="KW-0472">Membrane</keyword>
<evidence type="ECO:0000313" key="2">
    <source>
        <dbReference type="EMBL" id="MBE1427021.1"/>
    </source>
</evidence>
<dbReference type="EMBL" id="JADBGG010000041">
    <property type="protein sequence ID" value="MBE1427021.1"/>
    <property type="molecule type" value="Genomic_DNA"/>
</dbReference>
<keyword evidence="3" id="KW-1185">Reference proteome</keyword>
<organism evidence="2 3">
    <name type="scientific">Desulfomicrobium macestii</name>
    <dbReference type="NCBI Taxonomy" id="90731"/>
    <lineage>
        <taxon>Bacteria</taxon>
        <taxon>Pseudomonadati</taxon>
        <taxon>Thermodesulfobacteriota</taxon>
        <taxon>Desulfovibrionia</taxon>
        <taxon>Desulfovibrionales</taxon>
        <taxon>Desulfomicrobiaceae</taxon>
        <taxon>Desulfomicrobium</taxon>
    </lineage>
</organism>
<protein>
    <submittedName>
        <fullName evidence="2">Uncharacterized protein</fullName>
    </submittedName>
</protein>
<comment type="caution">
    <text evidence="2">The sequence shown here is derived from an EMBL/GenBank/DDBJ whole genome shotgun (WGS) entry which is preliminary data.</text>
</comment>
<evidence type="ECO:0000313" key="3">
    <source>
        <dbReference type="Proteomes" id="UP000639010"/>
    </source>
</evidence>
<proteinExistence type="predicted"/>
<keyword evidence="1" id="KW-1133">Transmembrane helix</keyword>